<evidence type="ECO:0000313" key="2">
    <source>
        <dbReference type="Proteomes" id="UP000499080"/>
    </source>
</evidence>
<reference evidence="1 2" key="1">
    <citation type="journal article" date="2019" name="Sci. Rep.">
        <title>Orb-weaving spider Araneus ventricosus genome elucidates the spidroin gene catalogue.</title>
        <authorList>
            <person name="Kono N."/>
            <person name="Nakamura H."/>
            <person name="Ohtoshi R."/>
            <person name="Moran D.A.P."/>
            <person name="Shinohara A."/>
            <person name="Yoshida Y."/>
            <person name="Fujiwara M."/>
            <person name="Mori M."/>
            <person name="Tomita M."/>
            <person name="Arakawa K."/>
        </authorList>
    </citation>
    <scope>NUCLEOTIDE SEQUENCE [LARGE SCALE GENOMIC DNA]</scope>
</reference>
<accession>A0A4Y2HVH9</accession>
<comment type="caution">
    <text evidence="1">The sequence shown here is derived from an EMBL/GenBank/DDBJ whole genome shotgun (WGS) entry which is preliminary data.</text>
</comment>
<sequence length="107" mass="12694">MVRVTIPWYSAGPMTHHYPTRSHHWQKPCDHFEISCLSQEENLSPYDDAVNQDDTAPVPTPHMVFLNTKMKFHIYHGLHNHSISILLNFCGQYWRQIFQHALQLHHH</sequence>
<proteinExistence type="predicted"/>
<protein>
    <submittedName>
        <fullName evidence="1">Uncharacterized protein</fullName>
    </submittedName>
</protein>
<organism evidence="1 2">
    <name type="scientific">Araneus ventricosus</name>
    <name type="common">Orbweaver spider</name>
    <name type="synonym">Epeira ventricosa</name>
    <dbReference type="NCBI Taxonomy" id="182803"/>
    <lineage>
        <taxon>Eukaryota</taxon>
        <taxon>Metazoa</taxon>
        <taxon>Ecdysozoa</taxon>
        <taxon>Arthropoda</taxon>
        <taxon>Chelicerata</taxon>
        <taxon>Arachnida</taxon>
        <taxon>Araneae</taxon>
        <taxon>Araneomorphae</taxon>
        <taxon>Entelegynae</taxon>
        <taxon>Araneoidea</taxon>
        <taxon>Araneidae</taxon>
        <taxon>Araneus</taxon>
    </lineage>
</organism>
<evidence type="ECO:0000313" key="1">
    <source>
        <dbReference type="EMBL" id="GBM69410.1"/>
    </source>
</evidence>
<dbReference type="EMBL" id="BGPR01002193">
    <property type="protein sequence ID" value="GBM69410.1"/>
    <property type="molecule type" value="Genomic_DNA"/>
</dbReference>
<dbReference type="AlphaFoldDB" id="A0A4Y2HVH9"/>
<keyword evidence="2" id="KW-1185">Reference proteome</keyword>
<name>A0A4Y2HVH9_ARAVE</name>
<gene>
    <name evidence="1" type="ORF">AVEN_158717_1</name>
</gene>
<dbReference type="Proteomes" id="UP000499080">
    <property type="component" value="Unassembled WGS sequence"/>
</dbReference>